<dbReference type="SMART" id="SM00915">
    <property type="entry name" value="Jacalin"/>
    <property type="match status" value="1"/>
</dbReference>
<evidence type="ECO:0000313" key="5">
    <source>
        <dbReference type="Proteomes" id="UP001180020"/>
    </source>
</evidence>
<dbReference type="Proteomes" id="UP001180020">
    <property type="component" value="Unassembled WGS sequence"/>
</dbReference>
<dbReference type="FunFam" id="2.100.10.30:FF:000001">
    <property type="entry name" value="Jacalin-related lectin 33"/>
    <property type="match status" value="1"/>
</dbReference>
<evidence type="ECO:0000256" key="2">
    <source>
        <dbReference type="ARBA" id="ARBA00022734"/>
    </source>
</evidence>
<accession>A0AAV9CIN8</accession>
<dbReference type="GO" id="GO:0030246">
    <property type="term" value="F:carbohydrate binding"/>
    <property type="evidence" value="ECO:0007669"/>
    <property type="project" value="UniProtKB-KW"/>
</dbReference>
<dbReference type="PROSITE" id="PS51752">
    <property type="entry name" value="JACALIN_LECTIN"/>
    <property type="match status" value="1"/>
</dbReference>
<dbReference type="EMBL" id="JAUJYO010000019">
    <property type="protein sequence ID" value="KAK1288098.1"/>
    <property type="molecule type" value="Genomic_DNA"/>
</dbReference>
<dbReference type="CDD" id="cd09612">
    <property type="entry name" value="Jacalin"/>
    <property type="match status" value="1"/>
</dbReference>
<gene>
    <name evidence="4" type="ORF">QJS10_CPB19g01168</name>
</gene>
<name>A0AAV9CIN8_ACOCL</name>
<comment type="similarity">
    <text evidence="1">Belongs to the jacalin lectin family.</text>
</comment>
<dbReference type="SUPFAM" id="SSF51101">
    <property type="entry name" value="Mannose-binding lectins"/>
    <property type="match status" value="1"/>
</dbReference>
<protein>
    <recommendedName>
        <fullName evidence="3">Jacalin-type lectin domain-containing protein</fullName>
    </recommendedName>
</protein>
<reference evidence="4" key="2">
    <citation type="submission" date="2023-06" db="EMBL/GenBank/DDBJ databases">
        <authorList>
            <person name="Ma L."/>
            <person name="Liu K.-W."/>
            <person name="Li Z."/>
            <person name="Hsiao Y.-Y."/>
            <person name="Qi Y."/>
            <person name="Fu T."/>
            <person name="Tang G."/>
            <person name="Zhang D."/>
            <person name="Sun W.-H."/>
            <person name="Liu D.-K."/>
            <person name="Li Y."/>
            <person name="Chen G.-Z."/>
            <person name="Liu X.-D."/>
            <person name="Liao X.-Y."/>
            <person name="Jiang Y.-T."/>
            <person name="Yu X."/>
            <person name="Hao Y."/>
            <person name="Huang J."/>
            <person name="Zhao X.-W."/>
            <person name="Ke S."/>
            <person name="Chen Y.-Y."/>
            <person name="Wu W.-L."/>
            <person name="Hsu J.-L."/>
            <person name="Lin Y.-F."/>
            <person name="Huang M.-D."/>
            <person name="Li C.-Y."/>
            <person name="Huang L."/>
            <person name="Wang Z.-W."/>
            <person name="Zhao X."/>
            <person name="Zhong W.-Y."/>
            <person name="Peng D.-H."/>
            <person name="Ahmad S."/>
            <person name="Lan S."/>
            <person name="Zhang J.-S."/>
            <person name="Tsai W.-C."/>
            <person name="Van De Peer Y."/>
            <person name="Liu Z.-J."/>
        </authorList>
    </citation>
    <scope>NUCLEOTIDE SEQUENCE</scope>
    <source>
        <strain evidence="4">CP</strain>
        <tissue evidence="4">Leaves</tissue>
    </source>
</reference>
<evidence type="ECO:0000259" key="3">
    <source>
        <dbReference type="PROSITE" id="PS51752"/>
    </source>
</evidence>
<proteinExistence type="inferred from homology"/>
<keyword evidence="5" id="KW-1185">Reference proteome</keyword>
<dbReference type="Pfam" id="PF01419">
    <property type="entry name" value="Jacalin"/>
    <property type="match status" value="1"/>
</dbReference>
<feature type="domain" description="Jacalin-type lectin" evidence="3">
    <location>
        <begin position="2"/>
        <end position="142"/>
    </location>
</feature>
<evidence type="ECO:0000313" key="4">
    <source>
        <dbReference type="EMBL" id="KAK1288098.1"/>
    </source>
</evidence>
<keyword evidence="2" id="KW-0430">Lectin</keyword>
<dbReference type="InterPro" id="IPR001229">
    <property type="entry name" value="Jacalin-like_lectin_dom"/>
</dbReference>
<comment type="caution">
    <text evidence="4">The sequence shown here is derived from an EMBL/GenBank/DDBJ whole genome shotgun (WGS) entry which is preliminary data.</text>
</comment>
<dbReference type="InterPro" id="IPR033734">
    <property type="entry name" value="Jacalin-like_lectin_dom_plant"/>
</dbReference>
<dbReference type="AlphaFoldDB" id="A0AAV9CIN8"/>
<sequence length="144" mass="15818">MSVKVERWGGGGGHEFNYNNATGIREITINTGDIVDSITFKYDHGGTSSWSSRQGGTGGLPHKIYFEYPDEFLTKIEGIHGSFWSLNNLIKSLTFHTNWGTKYGPYGTGEGTPFSSTTNGEIVGFFGNSGEYLDAIGIYTKQRN</sequence>
<reference evidence="4" key="1">
    <citation type="journal article" date="2023" name="Nat. Commun.">
        <title>Diploid and tetraploid genomes of Acorus and the evolution of monocots.</title>
        <authorList>
            <person name="Ma L."/>
            <person name="Liu K.W."/>
            <person name="Li Z."/>
            <person name="Hsiao Y.Y."/>
            <person name="Qi Y."/>
            <person name="Fu T."/>
            <person name="Tang G.D."/>
            <person name="Zhang D."/>
            <person name="Sun W.H."/>
            <person name="Liu D.K."/>
            <person name="Li Y."/>
            <person name="Chen G.Z."/>
            <person name="Liu X.D."/>
            <person name="Liao X.Y."/>
            <person name="Jiang Y.T."/>
            <person name="Yu X."/>
            <person name="Hao Y."/>
            <person name="Huang J."/>
            <person name="Zhao X.W."/>
            <person name="Ke S."/>
            <person name="Chen Y.Y."/>
            <person name="Wu W.L."/>
            <person name="Hsu J.L."/>
            <person name="Lin Y.F."/>
            <person name="Huang M.D."/>
            <person name="Li C.Y."/>
            <person name="Huang L."/>
            <person name="Wang Z.W."/>
            <person name="Zhao X."/>
            <person name="Zhong W.Y."/>
            <person name="Peng D.H."/>
            <person name="Ahmad S."/>
            <person name="Lan S."/>
            <person name="Zhang J.S."/>
            <person name="Tsai W.C."/>
            <person name="Van de Peer Y."/>
            <person name="Liu Z.J."/>
        </authorList>
    </citation>
    <scope>NUCLEOTIDE SEQUENCE</scope>
    <source>
        <strain evidence="4">CP</strain>
    </source>
</reference>
<dbReference type="InterPro" id="IPR036404">
    <property type="entry name" value="Jacalin-like_lectin_dom_sf"/>
</dbReference>
<organism evidence="4 5">
    <name type="scientific">Acorus calamus</name>
    <name type="common">Sweet flag</name>
    <dbReference type="NCBI Taxonomy" id="4465"/>
    <lineage>
        <taxon>Eukaryota</taxon>
        <taxon>Viridiplantae</taxon>
        <taxon>Streptophyta</taxon>
        <taxon>Embryophyta</taxon>
        <taxon>Tracheophyta</taxon>
        <taxon>Spermatophyta</taxon>
        <taxon>Magnoliopsida</taxon>
        <taxon>Liliopsida</taxon>
        <taxon>Acoraceae</taxon>
        <taxon>Acorus</taxon>
    </lineage>
</organism>
<evidence type="ECO:0000256" key="1">
    <source>
        <dbReference type="ARBA" id="ARBA00006568"/>
    </source>
</evidence>
<dbReference type="PANTHER" id="PTHR46506">
    <property type="entry name" value="OS05G0143600 PROTEIN"/>
    <property type="match status" value="1"/>
</dbReference>
<dbReference type="Gene3D" id="2.100.10.30">
    <property type="entry name" value="Jacalin-like lectin domain"/>
    <property type="match status" value="1"/>
</dbReference>